<keyword evidence="2" id="KW-1185">Reference proteome</keyword>
<name>A0A5B7D6T9_PORTR</name>
<gene>
    <name evidence="1" type="ORF">E2C01_009855</name>
</gene>
<dbReference type="Proteomes" id="UP000324222">
    <property type="component" value="Unassembled WGS sequence"/>
</dbReference>
<organism evidence="1 2">
    <name type="scientific">Portunus trituberculatus</name>
    <name type="common">Swimming crab</name>
    <name type="synonym">Neptunus trituberculatus</name>
    <dbReference type="NCBI Taxonomy" id="210409"/>
    <lineage>
        <taxon>Eukaryota</taxon>
        <taxon>Metazoa</taxon>
        <taxon>Ecdysozoa</taxon>
        <taxon>Arthropoda</taxon>
        <taxon>Crustacea</taxon>
        <taxon>Multicrustacea</taxon>
        <taxon>Malacostraca</taxon>
        <taxon>Eumalacostraca</taxon>
        <taxon>Eucarida</taxon>
        <taxon>Decapoda</taxon>
        <taxon>Pleocyemata</taxon>
        <taxon>Brachyura</taxon>
        <taxon>Eubrachyura</taxon>
        <taxon>Portunoidea</taxon>
        <taxon>Portunidae</taxon>
        <taxon>Portuninae</taxon>
        <taxon>Portunus</taxon>
    </lineage>
</organism>
<comment type="caution">
    <text evidence="1">The sequence shown here is derived from an EMBL/GenBank/DDBJ whole genome shotgun (WGS) entry which is preliminary data.</text>
</comment>
<evidence type="ECO:0000313" key="1">
    <source>
        <dbReference type="EMBL" id="MPC17011.1"/>
    </source>
</evidence>
<dbReference type="AlphaFoldDB" id="A0A5B7D6T9"/>
<accession>A0A5B7D6T9</accession>
<reference evidence="1 2" key="1">
    <citation type="submission" date="2019-05" db="EMBL/GenBank/DDBJ databases">
        <title>Another draft genome of Portunus trituberculatus and its Hox gene families provides insights of decapod evolution.</title>
        <authorList>
            <person name="Jeong J.-H."/>
            <person name="Song I."/>
            <person name="Kim S."/>
            <person name="Choi T."/>
            <person name="Kim D."/>
            <person name="Ryu S."/>
            <person name="Kim W."/>
        </authorList>
    </citation>
    <scope>NUCLEOTIDE SEQUENCE [LARGE SCALE GENOMIC DNA]</scope>
    <source>
        <tissue evidence="1">Muscle</tissue>
    </source>
</reference>
<evidence type="ECO:0000313" key="2">
    <source>
        <dbReference type="Proteomes" id="UP000324222"/>
    </source>
</evidence>
<dbReference type="EMBL" id="VSRR010000554">
    <property type="protein sequence ID" value="MPC17011.1"/>
    <property type="molecule type" value="Genomic_DNA"/>
</dbReference>
<proteinExistence type="predicted"/>
<protein>
    <submittedName>
        <fullName evidence="1">Uncharacterized protein</fullName>
    </submittedName>
</protein>
<sequence length="60" mass="7561">MEREIRYMKEVMSSMMEKQDKFIKENTELKVRLVECEKIREIYYEMEKIKKQNDDFFTNL</sequence>